<dbReference type="EMBL" id="KY705409">
    <property type="protein sequence ID" value="ARM70431.1"/>
    <property type="molecule type" value="Genomic_DNA"/>
</dbReference>
<evidence type="ECO:0000313" key="5">
    <source>
        <dbReference type="Proteomes" id="UP000221777"/>
    </source>
</evidence>
<dbReference type="Pfam" id="PF00436">
    <property type="entry name" value="SSB"/>
    <property type="match status" value="1"/>
</dbReference>
<proteinExistence type="inferred from homology"/>
<evidence type="ECO:0000256" key="3">
    <source>
        <dbReference type="SAM" id="MobiDB-lite"/>
    </source>
</evidence>
<accession>A0A1W6JT41</accession>
<protein>
    <recommendedName>
        <fullName evidence="2">Single-stranded DNA-binding protein</fullName>
    </recommendedName>
</protein>
<feature type="region of interest" description="Disordered" evidence="3">
    <location>
        <begin position="112"/>
        <end position="165"/>
    </location>
</feature>
<keyword evidence="1 2" id="KW-0238">DNA-binding</keyword>
<dbReference type="GO" id="GO:0009295">
    <property type="term" value="C:nucleoid"/>
    <property type="evidence" value="ECO:0007669"/>
    <property type="project" value="TreeGrafter"/>
</dbReference>
<dbReference type="GO" id="GO:0006260">
    <property type="term" value="P:DNA replication"/>
    <property type="evidence" value="ECO:0007669"/>
    <property type="project" value="InterPro"/>
</dbReference>
<evidence type="ECO:0000313" key="4">
    <source>
        <dbReference type="EMBL" id="ARM70431.1"/>
    </source>
</evidence>
<dbReference type="PANTHER" id="PTHR10302">
    <property type="entry name" value="SINGLE-STRANDED DNA-BINDING PROTEIN"/>
    <property type="match status" value="1"/>
</dbReference>
<dbReference type="PIRSF" id="PIRSF002070">
    <property type="entry name" value="SSB"/>
    <property type="match status" value="1"/>
</dbReference>
<dbReference type="HAMAP" id="MF_00984">
    <property type="entry name" value="SSB"/>
    <property type="match status" value="1"/>
</dbReference>
<keyword evidence="5" id="KW-1185">Reference proteome</keyword>
<dbReference type="InterPro" id="IPR011344">
    <property type="entry name" value="ssDNA-bd"/>
</dbReference>
<dbReference type="Gene3D" id="2.40.50.140">
    <property type="entry name" value="Nucleic acid-binding proteins"/>
    <property type="match status" value="1"/>
</dbReference>
<name>A0A1W6JT41_9CAUD</name>
<dbReference type="SUPFAM" id="SSF50249">
    <property type="entry name" value="Nucleic acid-binding proteins"/>
    <property type="match status" value="1"/>
</dbReference>
<dbReference type="InterPro" id="IPR000424">
    <property type="entry name" value="Primosome_PriB/ssb"/>
</dbReference>
<dbReference type="PANTHER" id="PTHR10302:SF27">
    <property type="entry name" value="SINGLE-STRANDED DNA-BINDING PROTEIN"/>
    <property type="match status" value="1"/>
</dbReference>
<sequence length="165" mass="18603">MASRNKVELIGRLGQDPEVRTTTNGTKVASLSVATSERWRDKTTGEQKEATEWHRVVLWDKLAELAEQYLFKGSEVLLVGKLQTRKWQDQSGQDRYTTEVVLQGPRAEMQFLGKPVNDNSQGGGQQQQRQQYSGGGQQQRQATGQQQKPSGNEHPTDFDDDIPFN</sequence>
<dbReference type="PROSITE" id="PS50935">
    <property type="entry name" value="SSB"/>
    <property type="match status" value="1"/>
</dbReference>
<dbReference type="GO" id="GO:0003697">
    <property type="term" value="F:single-stranded DNA binding"/>
    <property type="evidence" value="ECO:0007669"/>
    <property type="project" value="InterPro"/>
</dbReference>
<dbReference type="NCBIfam" id="TIGR00621">
    <property type="entry name" value="ssb"/>
    <property type="match status" value="1"/>
</dbReference>
<dbReference type="Proteomes" id="UP000221777">
    <property type="component" value="Segment"/>
</dbReference>
<dbReference type="CDD" id="cd04496">
    <property type="entry name" value="SSB_OBF"/>
    <property type="match status" value="1"/>
</dbReference>
<organism evidence="4 5">
    <name type="scientific">Escherichia phage vB_EcoM_ECOO78</name>
    <dbReference type="NCBI Taxonomy" id="1970797"/>
    <lineage>
        <taxon>Viruses</taxon>
        <taxon>Duplodnaviria</taxon>
        <taxon>Heunggongvirae</taxon>
        <taxon>Uroviricota</taxon>
        <taxon>Caudoviricetes</taxon>
        <taxon>Iiscvirinae</taxon>
        <taxon>Jilinvirus</taxon>
        <taxon>Jilinvirus ECOO78</taxon>
    </lineage>
</organism>
<reference evidence="5" key="1">
    <citation type="submission" date="2017-03" db="EMBL/GenBank/DDBJ databases">
        <authorList>
            <person name="Guo Z."/>
            <person name="Lei L."/>
            <person name="Yang J."/>
        </authorList>
    </citation>
    <scope>NUCLEOTIDE SEQUENCE [LARGE SCALE GENOMIC DNA]</scope>
</reference>
<gene>
    <name evidence="4" type="ORF">vBEcoMECOO78_26</name>
</gene>
<evidence type="ECO:0000256" key="2">
    <source>
        <dbReference type="PIRNR" id="PIRNR002070"/>
    </source>
</evidence>
<dbReference type="InterPro" id="IPR012340">
    <property type="entry name" value="NA-bd_OB-fold"/>
</dbReference>
<evidence type="ECO:0000256" key="1">
    <source>
        <dbReference type="ARBA" id="ARBA00023125"/>
    </source>
</evidence>
<dbReference type="OrthoDB" id="15239at10239"/>
<feature type="compositionally biased region" description="Low complexity" evidence="3">
    <location>
        <begin position="126"/>
        <end position="147"/>
    </location>
</feature>